<dbReference type="SUPFAM" id="SSF55874">
    <property type="entry name" value="ATPase domain of HSP90 chaperone/DNA topoisomerase II/histidine kinase"/>
    <property type="match status" value="1"/>
</dbReference>
<dbReference type="SUPFAM" id="SSF47384">
    <property type="entry name" value="Homodimeric domain of signal transducing histidine kinase"/>
    <property type="match status" value="1"/>
</dbReference>
<dbReference type="InterPro" id="IPR036890">
    <property type="entry name" value="HATPase_C_sf"/>
</dbReference>
<dbReference type="RefSeq" id="WP_014213203.1">
    <property type="nucleotide sequence ID" value="NC_016604.1"/>
</dbReference>
<dbReference type="PANTHER" id="PTHR45436">
    <property type="entry name" value="SENSOR HISTIDINE KINASE YKOH"/>
    <property type="match status" value="1"/>
</dbReference>
<dbReference type="CDD" id="cd00075">
    <property type="entry name" value="HATPase"/>
    <property type="match status" value="1"/>
</dbReference>
<evidence type="ECO:0000256" key="2">
    <source>
        <dbReference type="ARBA" id="ARBA00004236"/>
    </source>
</evidence>
<keyword evidence="6 11" id="KW-0812">Transmembrane</keyword>
<evidence type="ECO:0000256" key="6">
    <source>
        <dbReference type="ARBA" id="ARBA00022692"/>
    </source>
</evidence>
<dbReference type="EC" id="2.7.13.3" evidence="3"/>
<evidence type="ECO:0000256" key="4">
    <source>
        <dbReference type="ARBA" id="ARBA00022553"/>
    </source>
</evidence>
<keyword evidence="14" id="KW-1185">Reference proteome</keyword>
<dbReference type="SMART" id="SM00388">
    <property type="entry name" value="HisKA"/>
    <property type="match status" value="1"/>
</dbReference>
<dbReference type="PANTHER" id="PTHR45436:SF5">
    <property type="entry name" value="SENSOR HISTIDINE KINASE TRCS"/>
    <property type="match status" value="1"/>
</dbReference>
<dbReference type="STRING" id="710685.MycrhN_4980"/>
<evidence type="ECO:0000259" key="12">
    <source>
        <dbReference type="PROSITE" id="PS50109"/>
    </source>
</evidence>
<feature type="domain" description="Histidine kinase" evidence="12">
    <location>
        <begin position="242"/>
        <end position="451"/>
    </location>
</feature>
<comment type="catalytic activity">
    <reaction evidence="1">
        <text>ATP + protein L-histidine = ADP + protein N-phospho-L-histidine.</text>
        <dbReference type="EC" id="2.7.13.3"/>
    </reaction>
</comment>
<dbReference type="Pfam" id="PF00512">
    <property type="entry name" value="HisKA"/>
    <property type="match status" value="1"/>
</dbReference>
<dbReference type="InterPro" id="IPR036097">
    <property type="entry name" value="HisK_dim/P_sf"/>
</dbReference>
<dbReference type="InterPro" id="IPR005467">
    <property type="entry name" value="His_kinase_dom"/>
</dbReference>
<dbReference type="Gene3D" id="1.10.287.130">
    <property type="match status" value="1"/>
</dbReference>
<evidence type="ECO:0000313" key="13">
    <source>
        <dbReference type="EMBL" id="AEV75460.1"/>
    </source>
</evidence>
<keyword evidence="9" id="KW-0902">Two-component regulatory system</keyword>
<dbReference type="InterPro" id="IPR004358">
    <property type="entry name" value="Sig_transdc_His_kin-like_C"/>
</dbReference>
<evidence type="ECO:0000256" key="5">
    <source>
        <dbReference type="ARBA" id="ARBA00022679"/>
    </source>
</evidence>
<protein>
    <recommendedName>
        <fullName evidence="3">histidine kinase</fullName>
        <ecNumber evidence="3">2.7.13.3</ecNumber>
    </recommendedName>
</protein>
<dbReference type="CDD" id="cd00082">
    <property type="entry name" value="HisKA"/>
    <property type="match status" value="1"/>
</dbReference>
<evidence type="ECO:0000256" key="9">
    <source>
        <dbReference type="ARBA" id="ARBA00023012"/>
    </source>
</evidence>
<feature type="transmembrane region" description="Helical" evidence="11">
    <location>
        <begin position="155"/>
        <end position="177"/>
    </location>
</feature>
<keyword evidence="5" id="KW-0808">Transferase</keyword>
<gene>
    <name evidence="13" type="ordered locus">MycrhN_4980</name>
</gene>
<dbReference type="GO" id="GO:0005886">
    <property type="term" value="C:plasma membrane"/>
    <property type="evidence" value="ECO:0007669"/>
    <property type="project" value="UniProtKB-SubCell"/>
</dbReference>
<name>G8RUQ7_MYCRN</name>
<dbReference type="Proteomes" id="UP000005442">
    <property type="component" value="Chromosome"/>
</dbReference>
<sequence>MMGPIRRLYDFLARVLSLRVIVIVAALSVVALVITLGAWVWFGVTNDQYSQLDRRLDSVSSLGDISMLLRAAQQAGTDQAQAPDGNLVRTARIDGITVSIPPEVVLPEFGVGYANTTIDGVEYRVRTFTAGDALIAVGAPLAETQRRIDELHRRVLLICGGVIIGTVLVGSVMWSIMINPFRLLAQQARAINAQSNPDEVQVRGVQEAVEIAEAVEGMLARIGDEQQRTKAALESARDFAAVASHELRTPLTAMRTNLEVLSTLELRDDQRQEVIADVMRTQTRIEATLTALERLAQGELTTVDDFVPVDITELLDRAAHDAVRNYPDLRVSLASSTTVLMVGLPAGLRLVIDNAITNAVKHGGANEIQLSATSSGEGVEIVVDDNGTGVPEAERSAIFQRFSRGSTAARSGSGLGLALVAQQADLHGGTAAMEASPMGGARLVLRLPAPS</sequence>
<comment type="subcellular location">
    <subcellularLocation>
        <location evidence="2">Cell membrane</location>
    </subcellularLocation>
</comment>
<feature type="transmembrane region" description="Helical" evidence="11">
    <location>
        <begin position="20"/>
        <end position="44"/>
    </location>
</feature>
<dbReference type="KEGG" id="mrh:MycrhN_4980"/>
<dbReference type="Gene3D" id="6.10.340.10">
    <property type="match status" value="1"/>
</dbReference>
<keyword evidence="4" id="KW-0597">Phosphoprotein</keyword>
<dbReference type="PROSITE" id="PS50109">
    <property type="entry name" value="HIS_KIN"/>
    <property type="match status" value="1"/>
</dbReference>
<reference evidence="13 14" key="1">
    <citation type="submission" date="2011-12" db="EMBL/GenBank/DDBJ databases">
        <title>Complete sequence of Mycobacterium rhodesiae NBB3.</title>
        <authorList>
            <consortium name="US DOE Joint Genome Institute"/>
            <person name="Lucas S."/>
            <person name="Han J."/>
            <person name="Lapidus A."/>
            <person name="Cheng J.-F."/>
            <person name="Goodwin L."/>
            <person name="Pitluck S."/>
            <person name="Peters L."/>
            <person name="Mikhailova N."/>
            <person name="Gu W."/>
            <person name="Detter J.C."/>
            <person name="Han C."/>
            <person name="Tapia R."/>
            <person name="Land M."/>
            <person name="Hauser L."/>
            <person name="Kyrpides N."/>
            <person name="Ivanova N."/>
            <person name="Pagani I."/>
            <person name="Mattes T."/>
            <person name="Holmes A."/>
            <person name="Rutledge P."/>
            <person name="Paulsen I."/>
            <person name="Coleman N."/>
            <person name="Woyke T."/>
        </authorList>
    </citation>
    <scope>NUCLEOTIDE SEQUENCE [LARGE SCALE GENOMIC DNA]</scope>
    <source>
        <strain evidence="13 14">NBB3</strain>
    </source>
</reference>
<evidence type="ECO:0000256" key="3">
    <source>
        <dbReference type="ARBA" id="ARBA00012438"/>
    </source>
</evidence>
<dbReference type="HOGENOM" id="CLU_026160_0_0_11"/>
<dbReference type="Gene3D" id="3.30.565.10">
    <property type="entry name" value="Histidine kinase-like ATPase, C-terminal domain"/>
    <property type="match status" value="1"/>
</dbReference>
<dbReference type="InterPro" id="IPR050428">
    <property type="entry name" value="TCS_sensor_his_kinase"/>
</dbReference>
<evidence type="ECO:0000256" key="11">
    <source>
        <dbReference type="SAM" id="Phobius"/>
    </source>
</evidence>
<keyword evidence="10 11" id="KW-0472">Membrane</keyword>
<evidence type="ECO:0000256" key="8">
    <source>
        <dbReference type="ARBA" id="ARBA00022989"/>
    </source>
</evidence>
<dbReference type="OrthoDB" id="5241347at2"/>
<dbReference type="eggNOG" id="COG2205">
    <property type="taxonomic scope" value="Bacteria"/>
</dbReference>
<dbReference type="InterPro" id="IPR003661">
    <property type="entry name" value="HisK_dim/P_dom"/>
</dbReference>
<dbReference type="Pfam" id="PF02518">
    <property type="entry name" value="HATPase_c"/>
    <property type="match status" value="1"/>
</dbReference>
<evidence type="ECO:0000313" key="14">
    <source>
        <dbReference type="Proteomes" id="UP000005442"/>
    </source>
</evidence>
<dbReference type="PRINTS" id="PR00344">
    <property type="entry name" value="BCTRLSENSOR"/>
</dbReference>
<keyword evidence="7 13" id="KW-0418">Kinase</keyword>
<keyword evidence="8 11" id="KW-1133">Transmembrane helix</keyword>
<evidence type="ECO:0000256" key="1">
    <source>
        <dbReference type="ARBA" id="ARBA00000085"/>
    </source>
</evidence>
<dbReference type="EMBL" id="CP003169">
    <property type="protein sequence ID" value="AEV75460.1"/>
    <property type="molecule type" value="Genomic_DNA"/>
</dbReference>
<organism evidence="13 14">
    <name type="scientific">Mycolicibacterium rhodesiae (strain NBB3)</name>
    <name type="common">Mycobacterium rhodesiae</name>
    <dbReference type="NCBI Taxonomy" id="710685"/>
    <lineage>
        <taxon>Bacteria</taxon>
        <taxon>Bacillati</taxon>
        <taxon>Actinomycetota</taxon>
        <taxon>Actinomycetes</taxon>
        <taxon>Mycobacteriales</taxon>
        <taxon>Mycobacteriaceae</taxon>
        <taxon>Mycolicibacterium</taxon>
    </lineage>
</organism>
<dbReference type="GO" id="GO:0000155">
    <property type="term" value="F:phosphorelay sensor kinase activity"/>
    <property type="evidence" value="ECO:0007669"/>
    <property type="project" value="InterPro"/>
</dbReference>
<dbReference type="PATRIC" id="fig|710685.3.peg.4991"/>
<accession>G8RUQ7</accession>
<dbReference type="AlphaFoldDB" id="G8RUQ7"/>
<proteinExistence type="predicted"/>
<evidence type="ECO:0000256" key="7">
    <source>
        <dbReference type="ARBA" id="ARBA00022777"/>
    </source>
</evidence>
<dbReference type="InterPro" id="IPR003594">
    <property type="entry name" value="HATPase_dom"/>
</dbReference>
<evidence type="ECO:0000256" key="10">
    <source>
        <dbReference type="ARBA" id="ARBA00023136"/>
    </source>
</evidence>
<dbReference type="SMART" id="SM00387">
    <property type="entry name" value="HATPase_c"/>
    <property type="match status" value="1"/>
</dbReference>